<dbReference type="SUPFAM" id="SSF81891">
    <property type="entry name" value="Poly A polymerase C-terminal region-like"/>
    <property type="match status" value="1"/>
</dbReference>
<protein>
    <recommendedName>
        <fullName evidence="9">Poly A polymerase head domain-containing protein</fullName>
    </recommendedName>
</protein>
<dbReference type="InterPro" id="IPR043519">
    <property type="entry name" value="NT_sf"/>
</dbReference>
<evidence type="ECO:0000256" key="2">
    <source>
        <dbReference type="ARBA" id="ARBA00022679"/>
    </source>
</evidence>
<evidence type="ECO:0000256" key="1">
    <source>
        <dbReference type="ARBA" id="ARBA00007265"/>
    </source>
</evidence>
<dbReference type="KEGG" id="sla:SERLADRAFT_458918"/>
<reference evidence="8" key="1">
    <citation type="submission" date="2011-04" db="EMBL/GenBank/DDBJ databases">
        <title>Evolution of plant cell wall degrading machinery underlies the functional diversity of forest fungi.</title>
        <authorList>
            <consortium name="US DOE Joint Genome Institute (JGI-PGF)"/>
            <person name="Eastwood D.C."/>
            <person name="Floudas D."/>
            <person name="Binder M."/>
            <person name="Majcherczyk A."/>
            <person name="Schneider P."/>
            <person name="Aerts A."/>
            <person name="Asiegbu F.O."/>
            <person name="Baker S.E."/>
            <person name="Barry K."/>
            <person name="Bendiksby M."/>
            <person name="Blumentritt M."/>
            <person name="Coutinho P.M."/>
            <person name="Cullen D."/>
            <person name="Cullen D."/>
            <person name="Gathman A."/>
            <person name="Goodell B."/>
            <person name="Henrissat B."/>
            <person name="Ihrmark K."/>
            <person name="Kauserud H."/>
            <person name="Kohler A."/>
            <person name="LaButti K."/>
            <person name="Lapidus A."/>
            <person name="Lavin J.L."/>
            <person name="Lee Y.-H."/>
            <person name="Lindquist E."/>
            <person name="Lilly W."/>
            <person name="Lucas S."/>
            <person name="Morin E."/>
            <person name="Murat C."/>
            <person name="Oguiza J.A."/>
            <person name="Park J."/>
            <person name="Pisabarro A.G."/>
            <person name="Riley R."/>
            <person name="Rosling A."/>
            <person name="Salamov A."/>
            <person name="Schmidt O."/>
            <person name="Schmutz J."/>
            <person name="Skrede I."/>
            <person name="Stenlid J."/>
            <person name="Wiebenga A."/>
            <person name="Xie X."/>
            <person name="Kues U."/>
            <person name="Hibbett D.S."/>
            <person name="Hoffmeister D."/>
            <person name="Hogberg N."/>
            <person name="Martin F."/>
            <person name="Grigoriev I.V."/>
            <person name="Watkinson S.C."/>
        </authorList>
    </citation>
    <scope>NUCLEOTIDE SEQUENCE</scope>
    <source>
        <strain evidence="8">S7.9</strain>
    </source>
</reference>
<name>F8NKR4_SERL9</name>
<proteinExistence type="inferred from homology"/>
<keyword evidence="2 5" id="KW-0808">Transferase</keyword>
<dbReference type="GeneID" id="18817810"/>
<gene>
    <name evidence="8" type="ORF">SERLADRAFT_458918</name>
</gene>
<dbReference type="OrthoDB" id="445712at2759"/>
<dbReference type="HOGENOM" id="CLU_019592_2_1_1"/>
<dbReference type="GO" id="GO:0000166">
    <property type="term" value="F:nucleotide binding"/>
    <property type="evidence" value="ECO:0007669"/>
    <property type="project" value="UniProtKB-KW"/>
</dbReference>
<dbReference type="CDD" id="cd05398">
    <property type="entry name" value="NT_ClassII-CCAase"/>
    <property type="match status" value="1"/>
</dbReference>
<dbReference type="FunFam" id="3.30.460.10:FF:000019">
    <property type="entry name" value="tRNA nucleotidyltransferase cca2"/>
    <property type="match status" value="1"/>
</dbReference>
<feature type="domain" description="tRNA nucleotidyltransferase/poly(A) polymerase RNA and SrmB- binding" evidence="7">
    <location>
        <begin position="234"/>
        <end position="276"/>
    </location>
</feature>
<dbReference type="GO" id="GO:0052927">
    <property type="term" value="F:CC tRNA cytidylyltransferase activity"/>
    <property type="evidence" value="ECO:0007669"/>
    <property type="project" value="TreeGrafter"/>
</dbReference>
<keyword evidence="4 5" id="KW-0694">RNA-binding</keyword>
<dbReference type="InterPro" id="IPR032828">
    <property type="entry name" value="PolyA_RNA-bd"/>
</dbReference>
<dbReference type="EMBL" id="GL945430">
    <property type="protein sequence ID" value="EGO28476.1"/>
    <property type="molecule type" value="Genomic_DNA"/>
</dbReference>
<accession>F8NKR4</accession>
<evidence type="ECO:0000256" key="5">
    <source>
        <dbReference type="RuleBase" id="RU003953"/>
    </source>
</evidence>
<evidence type="ECO:0000256" key="3">
    <source>
        <dbReference type="ARBA" id="ARBA00022741"/>
    </source>
</evidence>
<dbReference type="GO" id="GO:0003723">
    <property type="term" value="F:RNA binding"/>
    <property type="evidence" value="ECO:0007669"/>
    <property type="project" value="UniProtKB-KW"/>
</dbReference>
<sequence>MSSARIASGIKSEIELTEAENEVCTLLDECTRNLRDEHGITTSCRIAGGWVRDKLLGKQSNDIDIALTDMMGVTFAEHLSSYISKHKDLDVHKIAKIESNPGQSKHLETARTTLCGVELDFVNLRSEEYAENSRIPTEVAFGTPLQDALRRDITINALFYNVHDRAVEDHTNKGLDDLKNGIIRTPLEPLETFRDDPLRVLRCIRFASRFGFEMVPELREAARDPGIQEALSVKISRERVGEEIDKMMKGPKPLRSIKLIHELSLYSCIFSIPPEIMQIMSAPLSHLDSSLAATSVLHALISTDSTSISASHLPPLHPTLLHATRDVVGNAARLYLASALFPYHVITYTDKKKRQHLAVEAVLQEGLKLGKQNHYLDGIPSLFAAADLLKDPISKIGMPSERVVIGSLLREKVVHNIHTGSHWASSLLFSLVCEIAPLYDVSDNTFNATEATIRTEQYNDFVSRVEMLGLDKAVDAKHIVNGQEVVQALGGNKAGPWTGIILARVMEWQLEHPSGSKVDCIAWLQAEQAAGRIDVDELTASVVGNKRTQTSDQNLSVKKVKR</sequence>
<evidence type="ECO:0008006" key="9">
    <source>
        <dbReference type="Google" id="ProtNLM"/>
    </source>
</evidence>
<evidence type="ECO:0000259" key="6">
    <source>
        <dbReference type="Pfam" id="PF01743"/>
    </source>
</evidence>
<dbReference type="GO" id="GO:0001680">
    <property type="term" value="P:tRNA 3'-terminal CCA addition"/>
    <property type="evidence" value="ECO:0007669"/>
    <property type="project" value="TreeGrafter"/>
</dbReference>
<feature type="domain" description="Poly A polymerase head" evidence="6">
    <location>
        <begin position="44"/>
        <end position="184"/>
    </location>
</feature>
<dbReference type="GO" id="GO:0052929">
    <property type="term" value="F:ATP:3'-cytidine-cytidine-tRNA adenylyltransferase activity"/>
    <property type="evidence" value="ECO:0007669"/>
    <property type="project" value="TreeGrafter"/>
</dbReference>
<dbReference type="RefSeq" id="XP_007314675.1">
    <property type="nucleotide sequence ID" value="XM_007314613.1"/>
</dbReference>
<dbReference type="Gene3D" id="1.10.3090.10">
    <property type="entry name" value="cca-adding enzyme, domain 2"/>
    <property type="match status" value="1"/>
</dbReference>
<comment type="similarity">
    <text evidence="1 5">Belongs to the tRNA nucleotidyltransferase/poly(A) polymerase family.</text>
</comment>
<evidence type="ECO:0000313" key="8">
    <source>
        <dbReference type="EMBL" id="EGO28476.1"/>
    </source>
</evidence>
<dbReference type="Proteomes" id="UP000008064">
    <property type="component" value="Unassembled WGS sequence"/>
</dbReference>
<organism>
    <name type="scientific">Serpula lacrymans var. lacrymans (strain S7.9)</name>
    <name type="common">Dry rot fungus</name>
    <dbReference type="NCBI Taxonomy" id="578457"/>
    <lineage>
        <taxon>Eukaryota</taxon>
        <taxon>Fungi</taxon>
        <taxon>Dikarya</taxon>
        <taxon>Basidiomycota</taxon>
        <taxon>Agaricomycotina</taxon>
        <taxon>Agaricomycetes</taxon>
        <taxon>Agaricomycetidae</taxon>
        <taxon>Boletales</taxon>
        <taxon>Coniophorineae</taxon>
        <taxon>Serpulaceae</taxon>
        <taxon>Serpula</taxon>
    </lineage>
</organism>
<dbReference type="PANTHER" id="PTHR13734">
    <property type="entry name" value="TRNA-NUCLEOTIDYLTRANSFERASE"/>
    <property type="match status" value="1"/>
</dbReference>
<evidence type="ECO:0000259" key="7">
    <source>
        <dbReference type="Pfam" id="PF12627"/>
    </source>
</evidence>
<evidence type="ECO:0000256" key="4">
    <source>
        <dbReference type="ARBA" id="ARBA00022884"/>
    </source>
</evidence>
<dbReference type="Gene3D" id="3.30.460.10">
    <property type="entry name" value="Beta Polymerase, domain 2"/>
    <property type="match status" value="1"/>
</dbReference>
<dbReference type="AlphaFoldDB" id="F8NKR4"/>
<dbReference type="InterPro" id="IPR002646">
    <property type="entry name" value="PolA_pol_head_dom"/>
</dbReference>
<dbReference type="SUPFAM" id="SSF81301">
    <property type="entry name" value="Nucleotidyltransferase"/>
    <property type="match status" value="1"/>
</dbReference>
<dbReference type="Pfam" id="PF01743">
    <property type="entry name" value="PolyA_pol"/>
    <property type="match status" value="1"/>
</dbReference>
<dbReference type="PANTHER" id="PTHR13734:SF5">
    <property type="entry name" value="CCA TRNA NUCLEOTIDYLTRANSFERASE, MITOCHONDRIAL"/>
    <property type="match status" value="1"/>
</dbReference>
<dbReference type="Pfam" id="PF12627">
    <property type="entry name" value="PolyA_pol_RNAbd"/>
    <property type="match status" value="1"/>
</dbReference>
<keyword evidence="3" id="KW-0547">Nucleotide-binding</keyword>
<dbReference type="GO" id="GO:0005739">
    <property type="term" value="C:mitochondrion"/>
    <property type="evidence" value="ECO:0007669"/>
    <property type="project" value="UniProtKB-ARBA"/>
</dbReference>